<dbReference type="InterPro" id="IPR043129">
    <property type="entry name" value="ATPase_NBD"/>
</dbReference>
<proteinExistence type="predicted"/>
<dbReference type="PATRIC" id="fig|1285586.5.peg.3139"/>
<name>R7ZB14_LYSSH</name>
<dbReference type="PANTHER" id="PTHR43190:SF3">
    <property type="entry name" value="N-ACETYL-D-GLUCOSAMINE KINASE"/>
    <property type="match status" value="1"/>
</dbReference>
<dbReference type="eggNOG" id="COG2971">
    <property type="taxonomic scope" value="Bacteria"/>
</dbReference>
<evidence type="ECO:0000313" key="3">
    <source>
        <dbReference type="Proteomes" id="UP000013911"/>
    </source>
</evidence>
<dbReference type="Gene3D" id="3.30.420.40">
    <property type="match status" value="2"/>
</dbReference>
<accession>R7ZB14</accession>
<dbReference type="CDD" id="cd24007">
    <property type="entry name" value="ASKHA_NBD_eukNAGK-like"/>
    <property type="match status" value="1"/>
</dbReference>
<comment type="caution">
    <text evidence="2">The sequence shown here is derived from an EMBL/GenBank/DDBJ whole genome shotgun (WGS) entry which is preliminary data.</text>
</comment>
<dbReference type="Pfam" id="PF01869">
    <property type="entry name" value="BcrAD_BadFG"/>
    <property type="match status" value="1"/>
</dbReference>
<dbReference type="Proteomes" id="UP000013911">
    <property type="component" value="Unassembled WGS sequence"/>
</dbReference>
<protein>
    <recommendedName>
        <fullName evidence="1">ATPase BadF/BadG/BcrA/BcrD type domain-containing protein</fullName>
    </recommendedName>
</protein>
<gene>
    <name evidence="2" type="ORF">H131_15323</name>
</gene>
<dbReference type="EMBL" id="AQPX01000022">
    <property type="protein sequence ID" value="EON71350.1"/>
    <property type="molecule type" value="Genomic_DNA"/>
</dbReference>
<dbReference type="AlphaFoldDB" id="R7ZB14"/>
<dbReference type="RefSeq" id="WP_010859998.1">
    <property type="nucleotide sequence ID" value="NZ_KB933398.1"/>
</dbReference>
<feature type="domain" description="ATPase BadF/BadG/BcrA/BcrD type" evidence="1">
    <location>
        <begin position="6"/>
        <end position="284"/>
    </location>
</feature>
<dbReference type="InterPro" id="IPR002731">
    <property type="entry name" value="ATPase_BadF"/>
</dbReference>
<dbReference type="InterPro" id="IPR052519">
    <property type="entry name" value="Euk-type_GlcNAc_Kinase"/>
</dbReference>
<organism evidence="2 3">
    <name type="scientific">Lysinibacillus sphaericus OT4b.31</name>
    <dbReference type="NCBI Taxonomy" id="1285586"/>
    <lineage>
        <taxon>Bacteria</taxon>
        <taxon>Bacillati</taxon>
        <taxon>Bacillota</taxon>
        <taxon>Bacilli</taxon>
        <taxon>Bacillales</taxon>
        <taxon>Bacillaceae</taxon>
        <taxon>Lysinibacillus</taxon>
    </lineage>
</organism>
<dbReference type="OrthoDB" id="9772633at2"/>
<evidence type="ECO:0000313" key="2">
    <source>
        <dbReference type="EMBL" id="EON71350.1"/>
    </source>
</evidence>
<reference evidence="2 3" key="1">
    <citation type="submission" date="2013-04" db="EMBL/GenBank/DDBJ databases">
        <title>Draft genome of the heavy metal tolerant bacterium Lysinibacillus sphaericus strain OT4b.31.</title>
        <authorList>
            <person name="Pena-Montenegro T.D."/>
            <person name="Dussan J."/>
        </authorList>
    </citation>
    <scope>NUCLEOTIDE SEQUENCE [LARGE SCALE GENOMIC DNA]</scope>
    <source>
        <strain evidence="2 3">OT4b.31</strain>
    </source>
</reference>
<dbReference type="SUPFAM" id="SSF53067">
    <property type="entry name" value="Actin-like ATPase domain"/>
    <property type="match status" value="2"/>
</dbReference>
<dbReference type="PANTHER" id="PTHR43190">
    <property type="entry name" value="N-ACETYL-D-GLUCOSAMINE KINASE"/>
    <property type="match status" value="1"/>
</dbReference>
<evidence type="ECO:0000259" key="1">
    <source>
        <dbReference type="Pfam" id="PF01869"/>
    </source>
</evidence>
<dbReference type="HOGENOM" id="CLU_016274_1_1_9"/>
<sequence>MYILAIDGGGTKTSAVICDEHGSIYAKVVTSRSNPTAMDAHSFESTIHDLLQQLQAQNPQVFAALHSCFAGMAGVKERQAEQKVKAIMQQYVDKTTAIVIENDACIALYAGTLGQEGIVQIAGTGAITMGYDSQRNYHRVGGWGYLFDDEGSGYDLGNQALKAVFQSYDRRAKPTALTDVILHHFSVEHVPQLIECIYGKDHPRTVIAPLSQYVFDVADKGDNVAVSIIEGACEKYYTAIKACYTRMIWGLKDVPVVLAGGVFTNEAYFMPKLQQLAKEDALPLRFMIPVLQPIGGAVIGAFKQMNVQLDSYFVEAFQKNYKQWRS</sequence>